<dbReference type="PANTHER" id="PTHR34699">
    <property type="match status" value="1"/>
</dbReference>
<dbReference type="STRING" id="930131.SAMN05216389_1336"/>
<dbReference type="InterPro" id="IPR026533">
    <property type="entry name" value="NTPase/PRRC1"/>
</dbReference>
<reference evidence="13 14" key="1">
    <citation type="submission" date="2016-10" db="EMBL/GenBank/DDBJ databases">
        <authorList>
            <person name="de Groot N.N."/>
        </authorList>
    </citation>
    <scope>NUCLEOTIDE SEQUENCE [LARGE SCALE GENOMIC DNA]</scope>
    <source>
        <strain evidence="13 14">IBRC-M 10780</strain>
    </source>
</reference>
<dbReference type="NCBIfam" id="NF002850">
    <property type="entry name" value="PRK03114.1"/>
    <property type="match status" value="1"/>
</dbReference>
<dbReference type="InterPro" id="IPR029001">
    <property type="entry name" value="ITPase-like_fam"/>
</dbReference>
<evidence type="ECO:0000256" key="9">
    <source>
        <dbReference type="ARBA" id="ARBA00038901"/>
    </source>
</evidence>
<keyword evidence="3" id="KW-0479">Metal-binding</keyword>
<sequence>MKIIIGSKNPTKVQAVKEIFSTAEVQAIDVSSNVSPQPFSDEETREGAINRALNCAQSERDVIGIGLEGGVMYVQEQLYLCNWGALVTPDRQIYAASGARVLLPKEIDNELRKGSELGDIMNRYAKRHEVRSREGAIGIFTNEIVSRQQMFEHVVQLVKGQWEYWNKRLG</sequence>
<keyword evidence="5" id="KW-0378">Hydrolase</keyword>
<dbReference type="EC" id="3.6.1.73" evidence="9"/>
<comment type="cofactor">
    <cofactor evidence="2">
        <name>Mg(2+)</name>
        <dbReference type="ChEBI" id="CHEBI:18420"/>
    </cofactor>
</comment>
<dbReference type="GO" id="GO:0000166">
    <property type="term" value="F:nucleotide binding"/>
    <property type="evidence" value="ECO:0007669"/>
    <property type="project" value="UniProtKB-KW"/>
</dbReference>
<dbReference type="SUPFAM" id="SSF52972">
    <property type="entry name" value="ITPase-like"/>
    <property type="match status" value="1"/>
</dbReference>
<comment type="cofactor">
    <cofactor evidence="1">
        <name>Mn(2+)</name>
        <dbReference type="ChEBI" id="CHEBI:29035"/>
    </cofactor>
</comment>
<keyword evidence="7" id="KW-0546">Nucleotide metabolism</keyword>
<protein>
    <recommendedName>
        <fullName evidence="9">inosine/xanthosine triphosphatase</fullName>
        <ecNumber evidence="9">3.6.1.73</ecNumber>
    </recommendedName>
</protein>
<evidence type="ECO:0000256" key="7">
    <source>
        <dbReference type="ARBA" id="ARBA00023080"/>
    </source>
</evidence>
<comment type="catalytic activity">
    <reaction evidence="10">
        <text>ITP + H2O = IDP + phosphate + H(+)</text>
        <dbReference type="Rhea" id="RHEA:28330"/>
        <dbReference type="ChEBI" id="CHEBI:15377"/>
        <dbReference type="ChEBI" id="CHEBI:15378"/>
        <dbReference type="ChEBI" id="CHEBI:43474"/>
        <dbReference type="ChEBI" id="CHEBI:58280"/>
        <dbReference type="ChEBI" id="CHEBI:61402"/>
        <dbReference type="EC" id="3.6.1.73"/>
    </reaction>
</comment>
<evidence type="ECO:0000256" key="5">
    <source>
        <dbReference type="ARBA" id="ARBA00022801"/>
    </source>
</evidence>
<dbReference type="Gene3D" id="3.90.950.10">
    <property type="match status" value="1"/>
</dbReference>
<keyword evidence="6" id="KW-0460">Magnesium</keyword>
<evidence type="ECO:0000256" key="10">
    <source>
        <dbReference type="ARBA" id="ARBA00048174"/>
    </source>
</evidence>
<accession>A0A1I0HEI4</accession>
<dbReference type="Pfam" id="PF01931">
    <property type="entry name" value="NTPase_I-T"/>
    <property type="match status" value="1"/>
</dbReference>
<keyword evidence="4" id="KW-0547">Nucleotide-binding</keyword>
<evidence type="ECO:0000256" key="6">
    <source>
        <dbReference type="ARBA" id="ARBA00022842"/>
    </source>
</evidence>
<evidence type="ECO:0000313" key="13">
    <source>
        <dbReference type="EMBL" id="SET82180.1"/>
    </source>
</evidence>
<dbReference type="OrthoDB" id="164951at2"/>
<dbReference type="GO" id="GO:0046872">
    <property type="term" value="F:metal ion binding"/>
    <property type="evidence" value="ECO:0007669"/>
    <property type="project" value="UniProtKB-KW"/>
</dbReference>
<name>A0A1I0HEI4_9BACI</name>
<dbReference type="Proteomes" id="UP000198618">
    <property type="component" value="Unassembled WGS sequence"/>
</dbReference>
<dbReference type="InterPro" id="IPR050299">
    <property type="entry name" value="YjjX_NTPase"/>
</dbReference>
<evidence type="ECO:0000313" key="14">
    <source>
        <dbReference type="Proteomes" id="UP000198618"/>
    </source>
</evidence>
<evidence type="ECO:0000256" key="4">
    <source>
        <dbReference type="ARBA" id="ARBA00022741"/>
    </source>
</evidence>
<feature type="domain" description="Non-canonical purine NTP phosphatase/PRRC1" evidence="12">
    <location>
        <begin position="6"/>
        <end position="155"/>
    </location>
</feature>
<dbReference type="PANTHER" id="PTHR34699:SF2">
    <property type="entry name" value="NON-CANONICAL PURINE NTP PHOSPHATASE_PRRC1 DOMAIN-CONTAINING PROTEIN"/>
    <property type="match status" value="1"/>
</dbReference>
<evidence type="ECO:0000256" key="3">
    <source>
        <dbReference type="ARBA" id="ARBA00022723"/>
    </source>
</evidence>
<dbReference type="RefSeq" id="WP_090872982.1">
    <property type="nucleotide sequence ID" value="NZ_FOHE01000033.1"/>
</dbReference>
<dbReference type="GO" id="GO:0009117">
    <property type="term" value="P:nucleotide metabolic process"/>
    <property type="evidence" value="ECO:0007669"/>
    <property type="project" value="UniProtKB-KW"/>
</dbReference>
<evidence type="ECO:0000256" key="2">
    <source>
        <dbReference type="ARBA" id="ARBA00001946"/>
    </source>
</evidence>
<evidence type="ECO:0000256" key="1">
    <source>
        <dbReference type="ARBA" id="ARBA00001936"/>
    </source>
</evidence>
<keyword evidence="14" id="KW-1185">Reference proteome</keyword>
<evidence type="ECO:0000256" key="11">
    <source>
        <dbReference type="ARBA" id="ARBA00048781"/>
    </source>
</evidence>
<proteinExistence type="predicted"/>
<dbReference type="AlphaFoldDB" id="A0A1I0HEI4"/>
<keyword evidence="8" id="KW-0464">Manganese</keyword>
<evidence type="ECO:0000256" key="8">
    <source>
        <dbReference type="ARBA" id="ARBA00023211"/>
    </source>
</evidence>
<evidence type="ECO:0000259" key="12">
    <source>
        <dbReference type="Pfam" id="PF01931"/>
    </source>
</evidence>
<comment type="catalytic activity">
    <reaction evidence="11">
        <text>XTP + H2O = XDP + phosphate + H(+)</text>
        <dbReference type="Rhea" id="RHEA:28406"/>
        <dbReference type="ChEBI" id="CHEBI:15377"/>
        <dbReference type="ChEBI" id="CHEBI:15378"/>
        <dbReference type="ChEBI" id="CHEBI:43474"/>
        <dbReference type="ChEBI" id="CHEBI:59884"/>
        <dbReference type="ChEBI" id="CHEBI:61314"/>
        <dbReference type="EC" id="3.6.1.73"/>
    </reaction>
</comment>
<gene>
    <name evidence="13" type="ORF">SAMN05216389_1336</name>
</gene>
<dbReference type="GO" id="GO:0103023">
    <property type="term" value="F:ITPase activity"/>
    <property type="evidence" value="ECO:0007669"/>
    <property type="project" value="UniProtKB-EC"/>
</dbReference>
<dbReference type="EMBL" id="FOHE01000033">
    <property type="protein sequence ID" value="SET82180.1"/>
    <property type="molecule type" value="Genomic_DNA"/>
</dbReference>
<organism evidence="13 14">
    <name type="scientific">Oceanobacillus limi</name>
    <dbReference type="NCBI Taxonomy" id="930131"/>
    <lineage>
        <taxon>Bacteria</taxon>
        <taxon>Bacillati</taxon>
        <taxon>Bacillota</taxon>
        <taxon>Bacilli</taxon>
        <taxon>Bacillales</taxon>
        <taxon>Bacillaceae</taxon>
        <taxon>Oceanobacillus</taxon>
    </lineage>
</organism>